<dbReference type="InterPro" id="IPR036388">
    <property type="entry name" value="WH-like_DNA-bd_sf"/>
</dbReference>
<protein>
    <submittedName>
        <fullName evidence="5">FadR/GntR family transcriptional regulator</fullName>
    </submittedName>
</protein>
<dbReference type="SMART" id="SM00345">
    <property type="entry name" value="HTH_GNTR"/>
    <property type="match status" value="1"/>
</dbReference>
<dbReference type="EMBL" id="BAAAPZ010000004">
    <property type="protein sequence ID" value="GAA2094130.1"/>
    <property type="molecule type" value="Genomic_DNA"/>
</dbReference>
<dbReference type="Pfam" id="PF07729">
    <property type="entry name" value="FCD"/>
    <property type="match status" value="1"/>
</dbReference>
<reference evidence="5 6" key="1">
    <citation type="journal article" date="2019" name="Int. J. Syst. Evol. Microbiol.">
        <title>The Global Catalogue of Microorganisms (GCM) 10K type strain sequencing project: providing services to taxonomists for standard genome sequencing and annotation.</title>
        <authorList>
            <consortium name="The Broad Institute Genomics Platform"/>
            <consortium name="The Broad Institute Genome Sequencing Center for Infectious Disease"/>
            <person name="Wu L."/>
            <person name="Ma J."/>
        </authorList>
    </citation>
    <scope>NUCLEOTIDE SEQUENCE [LARGE SCALE GENOMIC DNA]</scope>
    <source>
        <strain evidence="5 6">JCM 15900</strain>
    </source>
</reference>
<dbReference type="SUPFAM" id="SSF48008">
    <property type="entry name" value="GntR ligand-binding domain-like"/>
    <property type="match status" value="1"/>
</dbReference>
<evidence type="ECO:0000256" key="3">
    <source>
        <dbReference type="ARBA" id="ARBA00023163"/>
    </source>
</evidence>
<dbReference type="Pfam" id="PF00392">
    <property type="entry name" value="GntR"/>
    <property type="match status" value="1"/>
</dbReference>
<evidence type="ECO:0000256" key="2">
    <source>
        <dbReference type="ARBA" id="ARBA00023125"/>
    </source>
</evidence>
<dbReference type="SMART" id="SM00895">
    <property type="entry name" value="FCD"/>
    <property type="match status" value="1"/>
</dbReference>
<sequence>MALTDEALSRIKDLISSGELAPGDRLPPENELSARLGLSRNSLREAVKALELINVLEVRRGNGTFVSRLSAPQLSEAIAFVVDFHASSSVEEILYVRRVLEAETSSLAAQHITEAQLEELEAAVVETDDIDALVAQDLEFHRLIARAAGNDYLAGILDAVSVGTRRARIWRGLTQADAIARTLDEHRAIARALRAHDPDRARAAMTVHIAGVEDWLRTAP</sequence>
<name>A0ABN2WMK9_9MICO</name>
<dbReference type="CDD" id="cd07377">
    <property type="entry name" value="WHTH_GntR"/>
    <property type="match status" value="1"/>
</dbReference>
<dbReference type="Gene3D" id="1.20.120.530">
    <property type="entry name" value="GntR ligand-binding domain-like"/>
    <property type="match status" value="1"/>
</dbReference>
<gene>
    <name evidence="5" type="ORF">GCM10009823_12950</name>
</gene>
<dbReference type="InterPro" id="IPR036390">
    <property type="entry name" value="WH_DNA-bd_sf"/>
</dbReference>
<evidence type="ECO:0000259" key="4">
    <source>
        <dbReference type="PROSITE" id="PS50949"/>
    </source>
</evidence>
<accession>A0ABN2WMK9</accession>
<dbReference type="RefSeq" id="WP_291791690.1">
    <property type="nucleotide sequence ID" value="NZ_BAAAPZ010000004.1"/>
</dbReference>
<dbReference type="Gene3D" id="1.10.10.10">
    <property type="entry name" value="Winged helix-like DNA-binding domain superfamily/Winged helix DNA-binding domain"/>
    <property type="match status" value="1"/>
</dbReference>
<dbReference type="SUPFAM" id="SSF46785">
    <property type="entry name" value="Winged helix' DNA-binding domain"/>
    <property type="match status" value="1"/>
</dbReference>
<evidence type="ECO:0000256" key="1">
    <source>
        <dbReference type="ARBA" id="ARBA00023015"/>
    </source>
</evidence>
<keyword evidence="1" id="KW-0805">Transcription regulation</keyword>
<keyword evidence="3" id="KW-0804">Transcription</keyword>
<dbReference type="PANTHER" id="PTHR43537">
    <property type="entry name" value="TRANSCRIPTIONAL REGULATOR, GNTR FAMILY"/>
    <property type="match status" value="1"/>
</dbReference>
<dbReference type="PRINTS" id="PR00035">
    <property type="entry name" value="HTHGNTR"/>
</dbReference>
<dbReference type="PANTHER" id="PTHR43537:SF5">
    <property type="entry name" value="UXU OPERON TRANSCRIPTIONAL REGULATOR"/>
    <property type="match status" value="1"/>
</dbReference>
<keyword evidence="2" id="KW-0238">DNA-binding</keyword>
<dbReference type="InterPro" id="IPR008920">
    <property type="entry name" value="TF_FadR/GntR_C"/>
</dbReference>
<proteinExistence type="predicted"/>
<dbReference type="InterPro" id="IPR000524">
    <property type="entry name" value="Tscrpt_reg_HTH_GntR"/>
</dbReference>
<keyword evidence="6" id="KW-1185">Reference proteome</keyword>
<comment type="caution">
    <text evidence="5">The sequence shown here is derived from an EMBL/GenBank/DDBJ whole genome shotgun (WGS) entry which is preliminary data.</text>
</comment>
<evidence type="ECO:0000313" key="6">
    <source>
        <dbReference type="Proteomes" id="UP001500984"/>
    </source>
</evidence>
<dbReference type="PROSITE" id="PS50949">
    <property type="entry name" value="HTH_GNTR"/>
    <property type="match status" value="1"/>
</dbReference>
<feature type="domain" description="HTH gntR-type" evidence="4">
    <location>
        <begin position="1"/>
        <end position="69"/>
    </location>
</feature>
<evidence type="ECO:0000313" key="5">
    <source>
        <dbReference type="EMBL" id="GAA2094130.1"/>
    </source>
</evidence>
<organism evidence="5 6">
    <name type="scientific">Brevibacterium salitolerans</name>
    <dbReference type="NCBI Taxonomy" id="1403566"/>
    <lineage>
        <taxon>Bacteria</taxon>
        <taxon>Bacillati</taxon>
        <taxon>Actinomycetota</taxon>
        <taxon>Actinomycetes</taxon>
        <taxon>Micrococcales</taxon>
        <taxon>Brevibacteriaceae</taxon>
        <taxon>Brevibacterium</taxon>
    </lineage>
</organism>
<dbReference type="Proteomes" id="UP001500984">
    <property type="component" value="Unassembled WGS sequence"/>
</dbReference>
<dbReference type="InterPro" id="IPR011711">
    <property type="entry name" value="GntR_C"/>
</dbReference>